<sequence>MPSIQLNISRVRDGKPSDLITYFNELREDHSDTAVYQSFSNAVGNEELRPGLFSIIFSWMKSIEIVALCLQSEKSQFIRRQAIKHFGRALAKPKEWESAWRAVGGSQGLVNLFSRISVLEVKALSGAIGRCNRGQHDLTKRETVIEELVHALVPSHYGSRLQSQDKRPIQHHYGRMVTACSSLFVETLLKTEDKSNPLFQKLPTQRLIRTHPNILQERILETITGSGPSDRNINDYVIAFTHTEPPKATADPKISASMAFAEKMLHIRLERLETVPEDKSWPTFWGFSETDLFKSLFRRYTKKKLPEAKIHGLILLTLRYIELKPDKKQDFNSGYPVTSLWHTILEKWKRLPEFYGDALQLAFRLELGGSQRSLCQDFLRASQHLKLEGERRWTLFQLFCLRTPKVEIDLSTTKSFKPLAKIPWSVEFFYYLEKDHSLAILKALYAINKEFSFLNASHRNTILTTQDIQSQRNFNALLLITILERGSYPSLERAENMVNELRKKAATSKEQPDRAEFAKAAADLAIASGDLDLYGDLITWQQRYVRDPLTVKAIFSHNAVATAEGIELLSGMPKPLPQDLTLSEAATTVSKANEILLEFQSIMKLAKKEPSFQAYDWHGVSSLFGSALSERLVQTQEFQKNIKHSELDLYSAIWVGTLDMLGSVNSDFLHQARGTMNAIFKTLPPSAIATASKAMLQNGSERRKRQDRQPEDDTLEIISYEILLQLAKSDKPELAQRLVLQTILDRPDASSWHRLLLSPGFMKKLSANDAQRMLLAFATAIGEKLEEQSYVKVGEAAPARSAPPQSLVKVTTVKYLAQLLDNAEFISADAAIDVLVELFKAGTHRDIRLATLDSLLSLLNNICGGSDDSWKSNPQMEKILFALDTVVPVIGSINENRPPSAADWAEAKETGTLPSIVDASLVIPPLMNAVFAACSNHSRYKNLAKLADVFVSRYIVPTVAHSKAEHTKWLTLFLVKYNPHLTVKDIPSTPLSVEIWHWSLQNYWKYMPQTVLDDYNKHIVMTIAPSSSLTEFNRSLKDDIDVRNTPEVQHWLSVYGQDSSTASSRATETQFLLEHAHFGYESSVVTDGISFNHVRDIINSHAELFLDGPERFRRVWSILAEDCSPSKKGIFQNDRVLSRTHFAAWQTTGKVILEDLIELVATRKRKDPRRILPSTLKPRLHLLPYPYHPEPAQLEQECSALAGELEGLLVELLKGQNNALRWPKIAEDARTVSSFLVTDEERIQVAICLGSSIGRLDTEASSERIALDLVKLSVAFSLMENRTQYFKKTPQANFSPAKLKLIEQLKECARLWEKHSDEGVRDMVFRWKDDHQDLWTKLMKA</sequence>
<dbReference type="EMBL" id="MU004242">
    <property type="protein sequence ID" value="KAF2664739.1"/>
    <property type="molecule type" value="Genomic_DNA"/>
</dbReference>
<keyword evidence="2" id="KW-1185">Reference proteome</keyword>
<gene>
    <name evidence="1" type="ORF">BT63DRAFT_96977</name>
</gene>
<accession>A0A6A6TXC8</accession>
<dbReference type="OrthoDB" id="2549237at2759"/>
<evidence type="ECO:0000313" key="1">
    <source>
        <dbReference type="EMBL" id="KAF2664739.1"/>
    </source>
</evidence>
<proteinExistence type="predicted"/>
<organism evidence="1 2">
    <name type="scientific">Microthyrium microscopicum</name>
    <dbReference type="NCBI Taxonomy" id="703497"/>
    <lineage>
        <taxon>Eukaryota</taxon>
        <taxon>Fungi</taxon>
        <taxon>Dikarya</taxon>
        <taxon>Ascomycota</taxon>
        <taxon>Pezizomycotina</taxon>
        <taxon>Dothideomycetes</taxon>
        <taxon>Dothideomycetes incertae sedis</taxon>
        <taxon>Microthyriales</taxon>
        <taxon>Microthyriaceae</taxon>
        <taxon>Microthyrium</taxon>
    </lineage>
</organism>
<protein>
    <submittedName>
        <fullName evidence="1">Uncharacterized protein</fullName>
    </submittedName>
</protein>
<reference evidence="1" key="1">
    <citation type="journal article" date="2020" name="Stud. Mycol.">
        <title>101 Dothideomycetes genomes: a test case for predicting lifestyles and emergence of pathogens.</title>
        <authorList>
            <person name="Haridas S."/>
            <person name="Albert R."/>
            <person name="Binder M."/>
            <person name="Bloem J."/>
            <person name="Labutti K."/>
            <person name="Salamov A."/>
            <person name="Andreopoulos B."/>
            <person name="Baker S."/>
            <person name="Barry K."/>
            <person name="Bills G."/>
            <person name="Bluhm B."/>
            <person name="Cannon C."/>
            <person name="Castanera R."/>
            <person name="Culley D."/>
            <person name="Daum C."/>
            <person name="Ezra D."/>
            <person name="Gonzalez J."/>
            <person name="Henrissat B."/>
            <person name="Kuo A."/>
            <person name="Liang C."/>
            <person name="Lipzen A."/>
            <person name="Lutzoni F."/>
            <person name="Magnuson J."/>
            <person name="Mondo S."/>
            <person name="Nolan M."/>
            <person name="Ohm R."/>
            <person name="Pangilinan J."/>
            <person name="Park H.-J."/>
            <person name="Ramirez L."/>
            <person name="Alfaro M."/>
            <person name="Sun H."/>
            <person name="Tritt A."/>
            <person name="Yoshinaga Y."/>
            <person name="Zwiers L.-H."/>
            <person name="Turgeon B."/>
            <person name="Goodwin S."/>
            <person name="Spatafora J."/>
            <person name="Crous P."/>
            <person name="Grigoriev I."/>
        </authorList>
    </citation>
    <scope>NUCLEOTIDE SEQUENCE</scope>
    <source>
        <strain evidence="1">CBS 115976</strain>
    </source>
</reference>
<evidence type="ECO:0000313" key="2">
    <source>
        <dbReference type="Proteomes" id="UP000799302"/>
    </source>
</evidence>
<name>A0A6A6TXC8_9PEZI</name>
<dbReference type="Proteomes" id="UP000799302">
    <property type="component" value="Unassembled WGS sequence"/>
</dbReference>